<evidence type="ECO:0000313" key="2">
    <source>
        <dbReference type="EMBL" id="KAF5831330.1"/>
    </source>
</evidence>
<evidence type="ECO:0008006" key="4">
    <source>
        <dbReference type="Google" id="ProtNLM"/>
    </source>
</evidence>
<proteinExistence type="predicted"/>
<feature type="compositionally biased region" description="Low complexity" evidence="1">
    <location>
        <begin position="16"/>
        <end position="50"/>
    </location>
</feature>
<sequence>MRTEHLAYPCSALLLSSSSSSSNSSSSIPSSRGSSSSSIKSSMSMGNSRSMTFSEQQHCNLSAPHKQAAIEEGGEEEQAKNLLWGLEREPPWKISAFEARHIPPRHL</sequence>
<dbReference type="Proteomes" id="UP000815325">
    <property type="component" value="Unassembled WGS sequence"/>
</dbReference>
<gene>
    <name evidence="2" type="ORF">DUNSADRAFT_13269</name>
</gene>
<feature type="compositionally biased region" description="Polar residues" evidence="1">
    <location>
        <begin position="51"/>
        <end position="60"/>
    </location>
</feature>
<dbReference type="EMBL" id="MU069956">
    <property type="protein sequence ID" value="KAF5831330.1"/>
    <property type="molecule type" value="Genomic_DNA"/>
</dbReference>
<accession>A0ABQ7G9P4</accession>
<evidence type="ECO:0000313" key="3">
    <source>
        <dbReference type="Proteomes" id="UP000815325"/>
    </source>
</evidence>
<feature type="region of interest" description="Disordered" evidence="1">
    <location>
        <begin position="16"/>
        <end position="76"/>
    </location>
</feature>
<organism evidence="2 3">
    <name type="scientific">Dunaliella salina</name>
    <name type="common">Green alga</name>
    <name type="synonym">Protococcus salinus</name>
    <dbReference type="NCBI Taxonomy" id="3046"/>
    <lineage>
        <taxon>Eukaryota</taxon>
        <taxon>Viridiplantae</taxon>
        <taxon>Chlorophyta</taxon>
        <taxon>core chlorophytes</taxon>
        <taxon>Chlorophyceae</taxon>
        <taxon>CS clade</taxon>
        <taxon>Chlamydomonadales</taxon>
        <taxon>Dunaliellaceae</taxon>
        <taxon>Dunaliella</taxon>
    </lineage>
</organism>
<keyword evidence="3" id="KW-1185">Reference proteome</keyword>
<comment type="caution">
    <text evidence="2">The sequence shown here is derived from an EMBL/GenBank/DDBJ whole genome shotgun (WGS) entry which is preliminary data.</text>
</comment>
<protein>
    <recommendedName>
        <fullName evidence="4">Encoded protein</fullName>
    </recommendedName>
</protein>
<name>A0ABQ7G9P4_DUNSA</name>
<evidence type="ECO:0000256" key="1">
    <source>
        <dbReference type="SAM" id="MobiDB-lite"/>
    </source>
</evidence>
<reference evidence="2" key="1">
    <citation type="submission" date="2017-08" db="EMBL/GenBank/DDBJ databases">
        <authorList>
            <person name="Polle J.E."/>
            <person name="Barry K."/>
            <person name="Cushman J."/>
            <person name="Schmutz J."/>
            <person name="Tran D."/>
            <person name="Hathwaick L.T."/>
            <person name="Yim W.C."/>
            <person name="Jenkins J."/>
            <person name="Mckie-Krisberg Z.M."/>
            <person name="Prochnik S."/>
            <person name="Lindquist E."/>
            <person name="Dockter R.B."/>
            <person name="Adam C."/>
            <person name="Molina H."/>
            <person name="Bunkerborg J."/>
            <person name="Jin E."/>
            <person name="Buchheim M."/>
            <person name="Magnuson J."/>
        </authorList>
    </citation>
    <scope>NUCLEOTIDE SEQUENCE</scope>
    <source>
        <strain evidence="2">CCAP 19/18</strain>
    </source>
</reference>